<proteinExistence type="predicted"/>
<reference evidence="1" key="1">
    <citation type="submission" date="2018-05" db="EMBL/GenBank/DDBJ databases">
        <title>Draft genome of Mucuna pruriens seed.</title>
        <authorList>
            <person name="Nnadi N.E."/>
            <person name="Vos R."/>
            <person name="Hasami M.H."/>
            <person name="Devisetty U.K."/>
            <person name="Aguiy J.C."/>
        </authorList>
    </citation>
    <scope>NUCLEOTIDE SEQUENCE [LARGE SCALE GENOMIC DNA]</scope>
    <source>
        <strain evidence="1">JCA_2017</strain>
    </source>
</reference>
<sequence>MLLLQEFDVGIRNKKGAENVVVDHLNRLEREVDPMPIQDEFPDEQILQMTHAMPCYANISCRPRGKRTQTCKEEKLEFSDRSGIASVLLRSSSL</sequence>
<feature type="non-terminal residue" evidence="1">
    <location>
        <position position="94"/>
    </location>
</feature>
<feature type="non-terminal residue" evidence="1">
    <location>
        <position position="1"/>
    </location>
</feature>
<evidence type="ECO:0000313" key="2">
    <source>
        <dbReference type="Proteomes" id="UP000257109"/>
    </source>
</evidence>
<dbReference type="OrthoDB" id="1432876at2759"/>
<dbReference type="Proteomes" id="UP000257109">
    <property type="component" value="Unassembled WGS sequence"/>
</dbReference>
<keyword evidence="2" id="KW-1185">Reference proteome</keyword>
<protein>
    <recommendedName>
        <fullName evidence="3">Reverse transcriptase RNase H-like domain-containing protein</fullName>
    </recommendedName>
</protein>
<accession>A0A371EHB4</accession>
<organism evidence="1 2">
    <name type="scientific">Mucuna pruriens</name>
    <name type="common">Velvet bean</name>
    <name type="synonym">Dolichos pruriens</name>
    <dbReference type="NCBI Taxonomy" id="157652"/>
    <lineage>
        <taxon>Eukaryota</taxon>
        <taxon>Viridiplantae</taxon>
        <taxon>Streptophyta</taxon>
        <taxon>Embryophyta</taxon>
        <taxon>Tracheophyta</taxon>
        <taxon>Spermatophyta</taxon>
        <taxon>Magnoliopsida</taxon>
        <taxon>eudicotyledons</taxon>
        <taxon>Gunneridae</taxon>
        <taxon>Pentapetalae</taxon>
        <taxon>rosids</taxon>
        <taxon>fabids</taxon>
        <taxon>Fabales</taxon>
        <taxon>Fabaceae</taxon>
        <taxon>Papilionoideae</taxon>
        <taxon>50 kb inversion clade</taxon>
        <taxon>NPAAA clade</taxon>
        <taxon>indigoferoid/millettioid clade</taxon>
        <taxon>Phaseoleae</taxon>
        <taxon>Mucuna</taxon>
    </lineage>
</organism>
<evidence type="ECO:0000313" key="1">
    <source>
        <dbReference type="EMBL" id="RDX65428.1"/>
    </source>
</evidence>
<dbReference type="EMBL" id="QJKJ01013905">
    <property type="protein sequence ID" value="RDX65428.1"/>
    <property type="molecule type" value="Genomic_DNA"/>
</dbReference>
<gene>
    <name evidence="1" type="ORF">CR513_55913</name>
</gene>
<dbReference type="AlphaFoldDB" id="A0A371EHB4"/>
<evidence type="ECO:0008006" key="3">
    <source>
        <dbReference type="Google" id="ProtNLM"/>
    </source>
</evidence>
<comment type="caution">
    <text evidence="1">The sequence shown here is derived from an EMBL/GenBank/DDBJ whole genome shotgun (WGS) entry which is preliminary data.</text>
</comment>
<name>A0A371EHB4_MUCPR</name>